<dbReference type="InterPro" id="IPR050487">
    <property type="entry name" value="FtsQ_DivIB"/>
</dbReference>
<organism evidence="12 13">
    <name type="scientific">Staphylococcus condimenti</name>
    <dbReference type="NCBI Taxonomy" id="70255"/>
    <lineage>
        <taxon>Bacteria</taxon>
        <taxon>Bacillati</taxon>
        <taxon>Bacillota</taxon>
        <taxon>Bacilli</taxon>
        <taxon>Bacillales</taxon>
        <taxon>Staphylococcaceae</taxon>
        <taxon>Staphylococcus</taxon>
    </lineage>
</organism>
<evidence type="ECO:0000313" key="11">
    <source>
        <dbReference type="EMBL" id="QQS83177.1"/>
    </source>
</evidence>
<dbReference type="InterPro" id="IPR026580">
    <property type="entry name" value="DivIB"/>
</dbReference>
<evidence type="ECO:0000256" key="1">
    <source>
        <dbReference type="ARBA" id="ARBA00004370"/>
    </source>
</evidence>
<evidence type="ECO:0000256" key="6">
    <source>
        <dbReference type="ARBA" id="ARBA00023136"/>
    </source>
</evidence>
<feature type="transmembrane region" description="Helical" evidence="8">
    <location>
        <begin position="27"/>
        <end position="47"/>
    </location>
</feature>
<dbReference type="PANTHER" id="PTHR37820">
    <property type="entry name" value="CELL DIVISION PROTEIN DIVIB"/>
    <property type="match status" value="1"/>
</dbReference>
<dbReference type="EMBL" id="RQTE01000140">
    <property type="protein sequence ID" value="RZI01831.1"/>
    <property type="molecule type" value="Genomic_DNA"/>
</dbReference>
<dbReference type="GO" id="GO:0032153">
    <property type="term" value="C:cell division site"/>
    <property type="evidence" value="ECO:0007669"/>
    <property type="project" value="UniProtKB-UniRule"/>
</dbReference>
<evidence type="ECO:0000256" key="5">
    <source>
        <dbReference type="ARBA" id="ARBA00022989"/>
    </source>
</evidence>
<keyword evidence="7 8" id="KW-0131">Cell cycle</keyword>
<evidence type="ECO:0000313" key="13">
    <source>
        <dbReference type="Proteomes" id="UP000293854"/>
    </source>
</evidence>
<evidence type="ECO:0000256" key="3">
    <source>
        <dbReference type="ARBA" id="ARBA00022618"/>
    </source>
</evidence>
<dbReference type="Proteomes" id="UP000293854">
    <property type="component" value="Unassembled WGS sequence"/>
</dbReference>
<comment type="similarity">
    <text evidence="8">Belongs to the FtsQ/DivIB family. DivIB subfamily.</text>
</comment>
<evidence type="ECO:0000256" key="8">
    <source>
        <dbReference type="HAMAP-Rule" id="MF_00912"/>
    </source>
</evidence>
<dbReference type="HAMAP" id="MF_00912">
    <property type="entry name" value="DivIB"/>
    <property type="match status" value="1"/>
</dbReference>
<dbReference type="KEGG" id="scv:A4G25_03410"/>
<dbReference type="RefSeq" id="WP_052766729.1">
    <property type="nucleotide sequence ID" value="NZ_CP015114.1"/>
</dbReference>
<dbReference type="GO" id="GO:0005886">
    <property type="term" value="C:plasma membrane"/>
    <property type="evidence" value="ECO:0007669"/>
    <property type="project" value="UniProtKB-SubCell"/>
</dbReference>
<proteinExistence type="inferred from homology"/>
<evidence type="ECO:0000313" key="12">
    <source>
        <dbReference type="EMBL" id="RZI01831.1"/>
    </source>
</evidence>
<dbReference type="InterPro" id="IPR034746">
    <property type="entry name" value="POTRA"/>
</dbReference>
<dbReference type="Gene3D" id="3.40.50.10960">
    <property type="match status" value="1"/>
</dbReference>
<reference evidence="11 14" key="2">
    <citation type="submission" date="2021-01" db="EMBL/GenBank/DDBJ databases">
        <title>FDA dAtabase for Regulatory Grade micrObial Sequences (FDA-ARGOS): Supporting development and validation of Infectious Disease Dx tests.</title>
        <authorList>
            <person name="Sproer C."/>
            <person name="Gronow S."/>
            <person name="Severitt S."/>
            <person name="Schroder I."/>
            <person name="Tallon L."/>
            <person name="Sadzewicz L."/>
            <person name="Zhao X."/>
            <person name="Boylan J."/>
            <person name="Ott S."/>
            <person name="Bowen H."/>
            <person name="Vavikolanu K."/>
            <person name="Mehta A."/>
            <person name="Aluvathingal J."/>
            <person name="Nadendla S."/>
            <person name="Lowell S."/>
            <person name="Myers T."/>
            <person name="Yan Y."/>
            <person name="Sichtig H."/>
        </authorList>
    </citation>
    <scope>NUCLEOTIDE SEQUENCE [LARGE SCALE GENOMIC DNA]</scope>
    <source>
        <strain evidence="11 14">FDAARGOS_1148</strain>
    </source>
</reference>
<protein>
    <recommendedName>
        <fullName evidence="8">Cell division protein DivIB</fullName>
    </recommendedName>
</protein>
<gene>
    <name evidence="8" type="primary">divIB</name>
    <name evidence="12" type="ORF">EIG99_07870</name>
    <name evidence="11" type="ORF">I6J05_02310</name>
</gene>
<evidence type="ECO:0000256" key="2">
    <source>
        <dbReference type="ARBA" id="ARBA00022475"/>
    </source>
</evidence>
<feature type="region of interest" description="Disordered" evidence="9">
    <location>
        <begin position="253"/>
        <end position="306"/>
    </location>
</feature>
<feature type="domain" description="POTRA" evidence="10">
    <location>
        <begin position="51"/>
        <end position="119"/>
    </location>
</feature>
<dbReference type="InterPro" id="IPR005548">
    <property type="entry name" value="Cell_div_FtsQ/DivIB_C"/>
</dbReference>
<reference evidence="12 13" key="1">
    <citation type="submission" date="2018-11" db="EMBL/GenBank/DDBJ databases">
        <title>Genomic profiling of Staphylococcus species from a Poultry farm system in KwaZulu-Natal, South Africa.</title>
        <authorList>
            <person name="Amoako D.G."/>
            <person name="Somboro A.M."/>
            <person name="Abia A.L.K."/>
            <person name="Bester L.A."/>
            <person name="Essack S.Y."/>
        </authorList>
    </citation>
    <scope>NUCLEOTIDE SEQUENCE [LARGE SCALE GENOMIC DNA]</scope>
    <source>
        <strain evidence="12 13">SA11</strain>
    </source>
</reference>
<sequence>MSDKVRKIDSEYLKEKRRKRRDKQRRIQLSIFGILIALIALIVLYMFTPISRIDQVHIKGTQHVDNSEVKKALNINKKTKIYTFSKGKAIAALKKNPYVKNVEIKRQFPNDIEVNVTEHQLVGLIEEKGKYYPVLGNDHILKDDNQKVPEDAPVVSGFSKAKRAKIIQALSEMKPNIRNAISEVEYADDKENRNQIKLFMKDNIQVLGNINTISDKLKYYPEMSKALERDDSGNLKKSGYIDLSVGASFIPYKDESTTSSESSDKLREGTAIEDKAKDELQNTLNKINEQSKDSSKDKSKDNSTNN</sequence>
<keyword evidence="5 8" id="KW-1133">Transmembrane helix</keyword>
<feature type="compositionally biased region" description="Basic and acidic residues" evidence="9">
    <location>
        <begin position="253"/>
        <end position="280"/>
    </location>
</feature>
<keyword evidence="6 8" id="KW-0472">Membrane</keyword>
<dbReference type="PANTHER" id="PTHR37820:SF1">
    <property type="entry name" value="CELL DIVISION PROTEIN FTSQ"/>
    <property type="match status" value="1"/>
</dbReference>
<dbReference type="InterPro" id="IPR013685">
    <property type="entry name" value="POTRA_FtsQ_type"/>
</dbReference>
<comment type="function">
    <text evidence="8">Cell division protein that may be involved in stabilizing or promoting the assembly of the division complex.</text>
</comment>
<evidence type="ECO:0000313" key="14">
    <source>
        <dbReference type="Proteomes" id="UP000595942"/>
    </source>
</evidence>
<keyword evidence="4 8" id="KW-0812">Transmembrane</keyword>
<feature type="compositionally biased region" description="Basic and acidic residues" evidence="9">
    <location>
        <begin position="289"/>
        <end position="306"/>
    </location>
</feature>
<evidence type="ECO:0000256" key="4">
    <source>
        <dbReference type="ARBA" id="ARBA00022692"/>
    </source>
</evidence>
<accession>A0A143P9I9</accession>
<dbReference type="EMBL" id="CP068073">
    <property type="protein sequence ID" value="QQS83177.1"/>
    <property type="molecule type" value="Genomic_DNA"/>
</dbReference>
<keyword evidence="2 8" id="KW-1003">Cell membrane</keyword>
<evidence type="ECO:0000256" key="7">
    <source>
        <dbReference type="ARBA" id="ARBA00023306"/>
    </source>
</evidence>
<dbReference type="PROSITE" id="PS51779">
    <property type="entry name" value="POTRA"/>
    <property type="match status" value="1"/>
</dbReference>
<dbReference type="Proteomes" id="UP000595942">
    <property type="component" value="Chromosome"/>
</dbReference>
<dbReference type="AlphaFoldDB" id="A0A143P9I9"/>
<dbReference type="Pfam" id="PF03799">
    <property type="entry name" value="FtsQ_DivIB_C"/>
    <property type="match status" value="1"/>
</dbReference>
<dbReference type="Gene3D" id="3.10.20.310">
    <property type="entry name" value="membrane protein fhac"/>
    <property type="match status" value="1"/>
</dbReference>
<dbReference type="Pfam" id="PF08478">
    <property type="entry name" value="POTRA_1"/>
    <property type="match status" value="1"/>
</dbReference>
<comment type="subcellular location">
    <subcellularLocation>
        <location evidence="8">Cell membrane</location>
        <topology evidence="8">Single-pass type II membrane protein</topology>
    </subcellularLocation>
    <subcellularLocation>
        <location evidence="1">Membrane</location>
    </subcellularLocation>
    <text evidence="8">Localizes to the division septum.</text>
</comment>
<evidence type="ECO:0000256" key="9">
    <source>
        <dbReference type="SAM" id="MobiDB-lite"/>
    </source>
</evidence>
<dbReference type="GeneID" id="93726900"/>
<dbReference type="GO" id="GO:0043093">
    <property type="term" value="P:FtsZ-dependent cytokinesis"/>
    <property type="evidence" value="ECO:0007669"/>
    <property type="project" value="UniProtKB-UniRule"/>
</dbReference>
<dbReference type="OrthoDB" id="1819027at2"/>
<keyword evidence="3 8" id="KW-0132">Cell division</keyword>
<name>A0A143P9I9_9STAP</name>
<keyword evidence="14" id="KW-1185">Reference proteome</keyword>
<evidence type="ECO:0000259" key="10">
    <source>
        <dbReference type="PROSITE" id="PS51779"/>
    </source>
</evidence>